<keyword evidence="2" id="KW-0963">Cytoplasm</keyword>
<dbReference type="InterPro" id="IPR001752">
    <property type="entry name" value="Kinesin_motor_dom"/>
</dbReference>
<dbReference type="Proteomes" id="UP000887574">
    <property type="component" value="Unplaced"/>
</dbReference>
<keyword evidence="12" id="KW-1185">Reference proteome</keyword>
<evidence type="ECO:0000256" key="9">
    <source>
        <dbReference type="RuleBase" id="RU000394"/>
    </source>
</evidence>
<dbReference type="Pfam" id="PF00225">
    <property type="entry name" value="Kinesin"/>
    <property type="match status" value="1"/>
</dbReference>
<evidence type="ECO:0000313" key="12">
    <source>
        <dbReference type="Proteomes" id="UP000887574"/>
    </source>
</evidence>
<dbReference type="PANTHER" id="PTHR47971:SF8">
    <property type="entry name" value="KINESIN-LIKE PROTEIN"/>
    <property type="match status" value="1"/>
</dbReference>
<comment type="similarity">
    <text evidence="8 9">Belongs to the TRAFAC class myosin-kinesin ATPase superfamily. Kinesin family.</text>
</comment>
<dbReference type="InterPro" id="IPR019821">
    <property type="entry name" value="Kinesin_motor_CS"/>
</dbReference>
<evidence type="ECO:0000256" key="1">
    <source>
        <dbReference type="ARBA" id="ARBA00004245"/>
    </source>
</evidence>
<sequence length="298" mass="33300">MRSACRHFSASSEYSGDGLTRPLSGCTPFSFDAATSKTWVFDLLGKKAKLRVLEDGKKLVQVVGLKEFKVHKTEDVLKLIRQGSEQRTAGQTSANSNSSRSHAVFQIILRKREGNNENLFGKFSLIDLAGNERGADTISSDRQTRLEGAEINKSLLHLKDEQHVPFRGSKLTLILRDSFIGKNAKVCMIAMISPGMSCVENSLNTLRYADRVKELGNENGMPTASPMSDDDFLVAPAAAVMTASQYEEEQEEIEEKAVRQRDRNMIDREYQQAVENMSKAEEKLLMSNKICLRNCKNL</sequence>
<keyword evidence="10" id="KW-0175">Coiled coil</keyword>
<dbReference type="GO" id="GO:0007018">
    <property type="term" value="P:microtubule-based movement"/>
    <property type="evidence" value="ECO:0007669"/>
    <property type="project" value="InterPro"/>
</dbReference>
<keyword evidence="5 9" id="KW-0067">ATP-binding</keyword>
<dbReference type="PANTHER" id="PTHR47971">
    <property type="entry name" value="KINESIN-RELATED PROTEIN 6"/>
    <property type="match status" value="1"/>
</dbReference>
<protein>
    <recommendedName>
        <fullName evidence="9">Kinesin-like protein</fullName>
    </recommendedName>
</protein>
<feature type="coiled-coil region" evidence="10">
    <location>
        <begin position="243"/>
        <end position="283"/>
    </location>
</feature>
<evidence type="ECO:0000256" key="10">
    <source>
        <dbReference type="SAM" id="Coils"/>
    </source>
</evidence>
<evidence type="ECO:0000313" key="13">
    <source>
        <dbReference type="WBParaSite" id="jg4878"/>
    </source>
</evidence>
<evidence type="ECO:0000256" key="7">
    <source>
        <dbReference type="ARBA" id="ARBA00023212"/>
    </source>
</evidence>
<comment type="subcellular location">
    <subcellularLocation>
        <location evidence="1">Cytoplasm</location>
        <location evidence="1">Cytoskeleton</location>
    </subcellularLocation>
</comment>
<dbReference type="InterPro" id="IPR027640">
    <property type="entry name" value="Kinesin-like_fam"/>
</dbReference>
<dbReference type="GO" id="GO:0003777">
    <property type="term" value="F:microtubule motor activity"/>
    <property type="evidence" value="ECO:0007669"/>
    <property type="project" value="InterPro"/>
</dbReference>
<dbReference type="InterPro" id="IPR027417">
    <property type="entry name" value="P-loop_NTPase"/>
</dbReference>
<keyword evidence="4 9" id="KW-0547">Nucleotide-binding</keyword>
<dbReference type="AlphaFoldDB" id="A0A915ECH3"/>
<organism evidence="12 13">
    <name type="scientific">Ditylenchus dipsaci</name>
    <dbReference type="NCBI Taxonomy" id="166011"/>
    <lineage>
        <taxon>Eukaryota</taxon>
        <taxon>Metazoa</taxon>
        <taxon>Ecdysozoa</taxon>
        <taxon>Nematoda</taxon>
        <taxon>Chromadorea</taxon>
        <taxon>Rhabditida</taxon>
        <taxon>Tylenchina</taxon>
        <taxon>Tylenchomorpha</taxon>
        <taxon>Sphaerularioidea</taxon>
        <taxon>Anguinidae</taxon>
        <taxon>Anguininae</taxon>
        <taxon>Ditylenchus</taxon>
    </lineage>
</organism>
<dbReference type="InterPro" id="IPR036961">
    <property type="entry name" value="Kinesin_motor_dom_sf"/>
</dbReference>
<evidence type="ECO:0000256" key="6">
    <source>
        <dbReference type="ARBA" id="ARBA00023175"/>
    </source>
</evidence>
<name>A0A915ECH3_9BILA</name>
<dbReference type="GO" id="GO:0005524">
    <property type="term" value="F:ATP binding"/>
    <property type="evidence" value="ECO:0007669"/>
    <property type="project" value="UniProtKB-KW"/>
</dbReference>
<evidence type="ECO:0000256" key="8">
    <source>
        <dbReference type="PROSITE-ProRule" id="PRU00283"/>
    </source>
</evidence>
<keyword evidence="3 9" id="KW-0493">Microtubule</keyword>
<dbReference type="PRINTS" id="PR00380">
    <property type="entry name" value="KINESINHEAVY"/>
</dbReference>
<comment type="caution">
    <text evidence="8">Lacks conserved residue(s) required for the propagation of feature annotation.</text>
</comment>
<evidence type="ECO:0000256" key="4">
    <source>
        <dbReference type="ARBA" id="ARBA00022741"/>
    </source>
</evidence>
<dbReference type="GO" id="GO:0005874">
    <property type="term" value="C:microtubule"/>
    <property type="evidence" value="ECO:0007669"/>
    <property type="project" value="UniProtKB-KW"/>
</dbReference>
<proteinExistence type="inferred from homology"/>
<dbReference type="PROSITE" id="PS50067">
    <property type="entry name" value="KINESIN_MOTOR_2"/>
    <property type="match status" value="1"/>
</dbReference>
<dbReference type="SMART" id="SM00129">
    <property type="entry name" value="KISc"/>
    <property type="match status" value="1"/>
</dbReference>
<accession>A0A915ECH3</accession>
<feature type="domain" description="Kinesin motor" evidence="11">
    <location>
        <begin position="1"/>
        <end position="215"/>
    </location>
</feature>
<evidence type="ECO:0000256" key="5">
    <source>
        <dbReference type="ARBA" id="ARBA00022840"/>
    </source>
</evidence>
<evidence type="ECO:0000256" key="2">
    <source>
        <dbReference type="ARBA" id="ARBA00022490"/>
    </source>
</evidence>
<evidence type="ECO:0000256" key="3">
    <source>
        <dbReference type="ARBA" id="ARBA00022701"/>
    </source>
</evidence>
<dbReference type="WBParaSite" id="jg4878">
    <property type="protein sequence ID" value="jg4878"/>
    <property type="gene ID" value="jg4878"/>
</dbReference>
<dbReference type="SUPFAM" id="SSF52540">
    <property type="entry name" value="P-loop containing nucleoside triphosphate hydrolases"/>
    <property type="match status" value="1"/>
</dbReference>
<dbReference type="Gene3D" id="3.40.850.10">
    <property type="entry name" value="Kinesin motor domain"/>
    <property type="match status" value="1"/>
</dbReference>
<dbReference type="PROSITE" id="PS00411">
    <property type="entry name" value="KINESIN_MOTOR_1"/>
    <property type="match status" value="1"/>
</dbReference>
<reference evidence="13" key="1">
    <citation type="submission" date="2022-11" db="UniProtKB">
        <authorList>
            <consortium name="WormBaseParasite"/>
        </authorList>
    </citation>
    <scope>IDENTIFICATION</scope>
</reference>
<keyword evidence="6 9" id="KW-0505">Motor protein</keyword>
<evidence type="ECO:0000259" key="11">
    <source>
        <dbReference type="PROSITE" id="PS50067"/>
    </source>
</evidence>
<keyword evidence="7" id="KW-0206">Cytoskeleton</keyword>
<dbReference type="GO" id="GO:0007019">
    <property type="term" value="P:microtubule depolymerization"/>
    <property type="evidence" value="ECO:0007669"/>
    <property type="project" value="TreeGrafter"/>
</dbReference>
<dbReference type="GO" id="GO:0008017">
    <property type="term" value="F:microtubule binding"/>
    <property type="evidence" value="ECO:0007669"/>
    <property type="project" value="InterPro"/>
</dbReference>